<accession>A0A0Q3JNP4</accession>
<dbReference type="Gramene" id="KQK00025">
    <property type="protein sequence ID" value="KQK00025"/>
    <property type="gene ID" value="BRADI_3g46838v3"/>
</dbReference>
<dbReference type="AlphaFoldDB" id="A0A0Q3JNP4"/>
<dbReference type="EnsemblPlants" id="KQK00025">
    <property type="protein sequence ID" value="KQK00025"/>
    <property type="gene ID" value="BRADI_3g46838v3"/>
</dbReference>
<dbReference type="OrthoDB" id="1746206at2759"/>
<feature type="compositionally biased region" description="Polar residues" evidence="1">
    <location>
        <begin position="31"/>
        <end position="47"/>
    </location>
</feature>
<gene>
    <name evidence="2" type="ORF">BRADI_3g46838v3</name>
</gene>
<reference evidence="3" key="3">
    <citation type="submission" date="2018-08" db="UniProtKB">
        <authorList>
            <consortium name="EnsemblPlants"/>
        </authorList>
    </citation>
    <scope>IDENTIFICATION</scope>
    <source>
        <strain evidence="3">cv. Bd21</strain>
    </source>
</reference>
<evidence type="ECO:0000313" key="3">
    <source>
        <dbReference type="EnsemblPlants" id="KQK00025"/>
    </source>
</evidence>
<dbReference type="InParanoid" id="A0A0Q3JNP4"/>
<keyword evidence="4" id="KW-1185">Reference proteome</keyword>
<reference evidence="2 3" key="1">
    <citation type="journal article" date="2010" name="Nature">
        <title>Genome sequencing and analysis of the model grass Brachypodium distachyon.</title>
        <authorList>
            <consortium name="International Brachypodium Initiative"/>
        </authorList>
    </citation>
    <scope>NUCLEOTIDE SEQUENCE [LARGE SCALE GENOMIC DNA]</scope>
    <source>
        <strain evidence="2 3">Bd21</strain>
    </source>
</reference>
<feature type="compositionally biased region" description="Pro residues" evidence="1">
    <location>
        <begin position="71"/>
        <end position="81"/>
    </location>
</feature>
<evidence type="ECO:0000256" key="1">
    <source>
        <dbReference type="SAM" id="MobiDB-lite"/>
    </source>
</evidence>
<feature type="compositionally biased region" description="Pro residues" evidence="1">
    <location>
        <begin position="91"/>
        <end position="106"/>
    </location>
</feature>
<dbReference type="Proteomes" id="UP000008810">
    <property type="component" value="Chromosome 3"/>
</dbReference>
<evidence type="ECO:0000313" key="4">
    <source>
        <dbReference type="Proteomes" id="UP000008810"/>
    </source>
</evidence>
<name>A0A0Q3JNP4_BRADI</name>
<dbReference type="EMBL" id="CM000882">
    <property type="protein sequence ID" value="KQK00025.1"/>
    <property type="molecule type" value="Genomic_DNA"/>
</dbReference>
<sequence>MPSGMVAKRKSGRPATAPGPWERTKRRWSYSLLTKPNLPFSSRSQPPLLSHPNLRPLLSSTHTARASHSLCPPPLPRPSPSSPSSLCRCGGPPPPCARPTQPPSAPDPSSSSPDPRRHRRIEGVRRRSSMYLPRSLLTLSLPHDLSLTLLQMTTTLPPRRDEAGAGR</sequence>
<evidence type="ECO:0000313" key="2">
    <source>
        <dbReference type="EMBL" id="KQK00025.1"/>
    </source>
</evidence>
<protein>
    <submittedName>
        <fullName evidence="2 3">Uncharacterized protein</fullName>
    </submittedName>
</protein>
<feature type="region of interest" description="Disordered" evidence="1">
    <location>
        <begin position="1"/>
        <end position="127"/>
    </location>
</feature>
<proteinExistence type="predicted"/>
<reference evidence="2" key="2">
    <citation type="submission" date="2017-06" db="EMBL/GenBank/DDBJ databases">
        <title>WGS assembly of Brachypodium distachyon.</title>
        <authorList>
            <consortium name="The International Brachypodium Initiative"/>
            <person name="Lucas S."/>
            <person name="Harmon-Smith M."/>
            <person name="Lail K."/>
            <person name="Tice H."/>
            <person name="Grimwood J."/>
            <person name="Bruce D."/>
            <person name="Barry K."/>
            <person name="Shu S."/>
            <person name="Lindquist E."/>
            <person name="Wang M."/>
            <person name="Pitluck S."/>
            <person name="Vogel J.P."/>
            <person name="Garvin D.F."/>
            <person name="Mockler T.C."/>
            <person name="Schmutz J."/>
            <person name="Rokhsar D."/>
            <person name="Bevan M.W."/>
        </authorList>
    </citation>
    <scope>NUCLEOTIDE SEQUENCE</scope>
    <source>
        <strain evidence="2">Bd21</strain>
    </source>
</reference>
<organism evidence="2">
    <name type="scientific">Brachypodium distachyon</name>
    <name type="common">Purple false brome</name>
    <name type="synonym">Trachynia distachya</name>
    <dbReference type="NCBI Taxonomy" id="15368"/>
    <lineage>
        <taxon>Eukaryota</taxon>
        <taxon>Viridiplantae</taxon>
        <taxon>Streptophyta</taxon>
        <taxon>Embryophyta</taxon>
        <taxon>Tracheophyta</taxon>
        <taxon>Spermatophyta</taxon>
        <taxon>Magnoliopsida</taxon>
        <taxon>Liliopsida</taxon>
        <taxon>Poales</taxon>
        <taxon>Poaceae</taxon>
        <taxon>BOP clade</taxon>
        <taxon>Pooideae</taxon>
        <taxon>Stipodae</taxon>
        <taxon>Brachypodieae</taxon>
        <taxon>Brachypodium</taxon>
    </lineage>
</organism>